<dbReference type="EMBL" id="ABJD02000101">
    <property type="protein sequence ID" value="EDU60078.1"/>
    <property type="molecule type" value="Genomic_DNA"/>
</dbReference>
<evidence type="ECO:0000313" key="1">
    <source>
        <dbReference type="EMBL" id="EDU60078.1"/>
    </source>
</evidence>
<comment type="caution">
    <text evidence="1">The sequence shown here is derived from an EMBL/GenBank/DDBJ whole genome shotgun (WGS) entry which is preliminary data.</text>
</comment>
<reference evidence="1 2" key="3">
    <citation type="submission" date="2008-05" db="EMBL/GenBank/DDBJ databases">
        <authorList>
            <person name="Fulton L."/>
            <person name="Clifton S."/>
            <person name="Fulton B."/>
            <person name="Xu J."/>
            <person name="Minx P."/>
            <person name="Pepin K.H."/>
            <person name="Johnson M."/>
            <person name="Thiruvilangam P."/>
            <person name="Bhonagiri V."/>
            <person name="Nash W.E."/>
            <person name="Mardis E.R."/>
            <person name="Wilson R.K."/>
        </authorList>
    </citation>
    <scope>NUCLEOTIDE SEQUENCE [LARGE SCALE GENOMIC DNA]</scope>
    <source>
        <strain evidence="1 2">ATCC 25827</strain>
    </source>
</reference>
<reference evidence="2" key="2">
    <citation type="submission" date="2008-04" db="EMBL/GenBank/DDBJ databases">
        <title>Draft genome sequence of Providencia stuartii(ATCC 25827).</title>
        <authorList>
            <person name="Sudarsanam P."/>
            <person name="Ley R."/>
            <person name="Guruge J."/>
            <person name="Turnbaugh P.J."/>
            <person name="Mahowald M."/>
            <person name="Liep D."/>
            <person name="Gordon J."/>
        </authorList>
    </citation>
    <scope>NUCLEOTIDE SEQUENCE [LARGE SCALE GENOMIC DNA]</scope>
    <source>
        <strain evidence="2">ATCC 25827</strain>
    </source>
</reference>
<protein>
    <submittedName>
        <fullName evidence="1">Uncharacterized protein</fullName>
    </submittedName>
</protein>
<evidence type="ECO:0000313" key="2">
    <source>
        <dbReference type="Proteomes" id="UP000004506"/>
    </source>
</evidence>
<gene>
    <name evidence="1" type="ORF">PROSTU_03282</name>
</gene>
<dbReference type="AlphaFoldDB" id="A0AA87CUY0"/>
<organism evidence="1 2">
    <name type="scientific">Providencia stuartii ATCC 25827</name>
    <dbReference type="NCBI Taxonomy" id="471874"/>
    <lineage>
        <taxon>Bacteria</taxon>
        <taxon>Pseudomonadati</taxon>
        <taxon>Pseudomonadota</taxon>
        <taxon>Gammaproteobacteria</taxon>
        <taxon>Enterobacterales</taxon>
        <taxon>Morganellaceae</taxon>
        <taxon>Providencia</taxon>
    </lineage>
</organism>
<proteinExistence type="predicted"/>
<accession>A0AA87CUY0</accession>
<name>A0AA87CUY0_PROST</name>
<dbReference type="Proteomes" id="UP000004506">
    <property type="component" value="Unassembled WGS sequence"/>
</dbReference>
<reference evidence="2" key="1">
    <citation type="submission" date="2008-04" db="EMBL/GenBank/DDBJ databases">
        <title>Draft genome sequence of Providencia stuartii (ATCC 25827).</title>
        <authorList>
            <person name="Sudarsanam P."/>
            <person name="Ley R."/>
            <person name="Guruge J."/>
            <person name="Turnbaugh P.J."/>
            <person name="Mahowald M."/>
            <person name="Liep D."/>
            <person name="Gordon J."/>
        </authorList>
    </citation>
    <scope>NUCLEOTIDE SEQUENCE [LARGE SCALE GENOMIC DNA]</scope>
    <source>
        <strain evidence="2">ATCC 25827</strain>
    </source>
</reference>
<sequence length="53" mass="6225">MTDNGQYAKSKSAPRRYFTSRFSKSNKFAEKIVKIWKGARSDRDLFPLNIKLQ</sequence>